<dbReference type="InterPro" id="IPR029045">
    <property type="entry name" value="ClpP/crotonase-like_dom_sf"/>
</dbReference>
<sequence>MNLPKTENLILEYTDGWLDIWFNRIENRNALTDSLIADLFSVFS</sequence>
<proteinExistence type="predicted"/>
<dbReference type="AlphaFoldDB" id="A0A383EK66"/>
<name>A0A383EK66_9ZZZZ</name>
<feature type="non-terminal residue" evidence="1">
    <location>
        <position position="44"/>
    </location>
</feature>
<evidence type="ECO:0008006" key="2">
    <source>
        <dbReference type="Google" id="ProtNLM"/>
    </source>
</evidence>
<gene>
    <name evidence="1" type="ORF">METZ01_LOCUS510091</name>
</gene>
<reference evidence="1" key="1">
    <citation type="submission" date="2018-05" db="EMBL/GenBank/DDBJ databases">
        <authorList>
            <person name="Lanie J.A."/>
            <person name="Ng W.-L."/>
            <person name="Kazmierczak K.M."/>
            <person name="Andrzejewski T.M."/>
            <person name="Davidsen T.M."/>
            <person name="Wayne K.J."/>
            <person name="Tettelin H."/>
            <person name="Glass J.I."/>
            <person name="Rusch D."/>
            <person name="Podicherti R."/>
            <person name="Tsui H.-C.T."/>
            <person name="Winkler M.E."/>
        </authorList>
    </citation>
    <scope>NUCLEOTIDE SEQUENCE</scope>
</reference>
<protein>
    <recommendedName>
        <fullName evidence="2">Enoyl-CoA hydratase</fullName>
    </recommendedName>
</protein>
<evidence type="ECO:0000313" key="1">
    <source>
        <dbReference type="EMBL" id="SVE57237.1"/>
    </source>
</evidence>
<accession>A0A383EK66</accession>
<dbReference type="SUPFAM" id="SSF52096">
    <property type="entry name" value="ClpP/crotonase"/>
    <property type="match status" value="1"/>
</dbReference>
<dbReference type="EMBL" id="UINC01226660">
    <property type="protein sequence ID" value="SVE57237.1"/>
    <property type="molecule type" value="Genomic_DNA"/>
</dbReference>
<organism evidence="1">
    <name type="scientific">marine metagenome</name>
    <dbReference type="NCBI Taxonomy" id="408172"/>
    <lineage>
        <taxon>unclassified sequences</taxon>
        <taxon>metagenomes</taxon>
        <taxon>ecological metagenomes</taxon>
    </lineage>
</organism>